<evidence type="ECO:0000259" key="4">
    <source>
        <dbReference type="Pfam" id="PF01807"/>
    </source>
</evidence>
<dbReference type="GO" id="GO:0006269">
    <property type="term" value="P:DNA replication, synthesis of primer"/>
    <property type="evidence" value="ECO:0007669"/>
    <property type="project" value="TreeGrafter"/>
</dbReference>
<sequence>MNIKQAKEIDIVSYLSRLGYEPAYKSGNNVWYHSPLRNERTPSFSVNFKTNEWYDWGEGKGGNIIDFGIRYHNCSVGDLLQKLDGPGIARHQQQHTEKPKEEENQIKVLSVHLLSSYPLIKYLDKRKITRDIADKYCSEVRYQLNNKVYYAIGFPNNAGGYELRNEYIKAASTPKDITYIDHGAKALTVFEGFFNFLTYQVLNRQQASESTNFLILNSTSFFEKSLPLMQTHDRVHLYLDNDKTGQKCTEKVLQLDKEKFIDERKPYHQYGDLNDWLMSITKSQRHRLMHKH</sequence>
<keyword evidence="2" id="KW-0863">Zinc-finger</keyword>
<dbReference type="InterPro" id="IPR036977">
    <property type="entry name" value="DNA_primase_Znf_CHC2"/>
</dbReference>
<feature type="domain" description="Zinc finger CHC2-type" evidence="4">
    <location>
        <begin position="8"/>
        <end position="83"/>
    </location>
</feature>
<keyword evidence="3" id="KW-0862">Zinc</keyword>
<dbReference type="GO" id="GO:0005737">
    <property type="term" value="C:cytoplasm"/>
    <property type="evidence" value="ECO:0007669"/>
    <property type="project" value="TreeGrafter"/>
</dbReference>
<dbReference type="InterPro" id="IPR002694">
    <property type="entry name" value="Znf_CHC2"/>
</dbReference>
<dbReference type="OrthoDB" id="8536512at2"/>
<dbReference type="Gene3D" id="3.40.1360.10">
    <property type="match status" value="1"/>
</dbReference>
<dbReference type="Pfam" id="PF13155">
    <property type="entry name" value="Toprim_2"/>
    <property type="match status" value="1"/>
</dbReference>
<dbReference type="SUPFAM" id="SSF57783">
    <property type="entry name" value="Zinc beta-ribbon"/>
    <property type="match status" value="1"/>
</dbReference>
<dbReference type="Pfam" id="PF01807">
    <property type="entry name" value="Zn_ribbon_DnaG"/>
    <property type="match status" value="1"/>
</dbReference>
<proteinExistence type="predicted"/>
<evidence type="ECO:0000256" key="1">
    <source>
        <dbReference type="ARBA" id="ARBA00022723"/>
    </source>
</evidence>
<dbReference type="SUPFAM" id="SSF56731">
    <property type="entry name" value="DNA primase core"/>
    <property type="match status" value="1"/>
</dbReference>
<evidence type="ECO:0000313" key="5">
    <source>
        <dbReference type="EMBL" id="QEC69368.1"/>
    </source>
</evidence>
<dbReference type="GO" id="GO:0003899">
    <property type="term" value="F:DNA-directed RNA polymerase activity"/>
    <property type="evidence" value="ECO:0007669"/>
    <property type="project" value="InterPro"/>
</dbReference>
<dbReference type="Gene3D" id="3.90.580.10">
    <property type="entry name" value="Zinc finger, CHC2-type domain"/>
    <property type="match status" value="1"/>
</dbReference>
<name>A0A5B8VGD8_9BACT</name>
<evidence type="ECO:0000256" key="2">
    <source>
        <dbReference type="ARBA" id="ARBA00022771"/>
    </source>
</evidence>
<keyword evidence="1" id="KW-0479">Metal-binding</keyword>
<organism evidence="5 6">
    <name type="scientific">Panacibacter ginsenosidivorans</name>
    <dbReference type="NCBI Taxonomy" id="1813871"/>
    <lineage>
        <taxon>Bacteria</taxon>
        <taxon>Pseudomonadati</taxon>
        <taxon>Bacteroidota</taxon>
        <taxon>Chitinophagia</taxon>
        <taxon>Chitinophagales</taxon>
        <taxon>Chitinophagaceae</taxon>
        <taxon>Panacibacter</taxon>
    </lineage>
</organism>
<keyword evidence="6" id="KW-1185">Reference proteome</keyword>
<dbReference type="RefSeq" id="WP_147192245.1">
    <property type="nucleotide sequence ID" value="NZ_CP042435.1"/>
</dbReference>
<dbReference type="AlphaFoldDB" id="A0A5B8VGD8"/>
<accession>A0A5B8VGD8</accession>
<dbReference type="PANTHER" id="PTHR30313">
    <property type="entry name" value="DNA PRIMASE"/>
    <property type="match status" value="1"/>
</dbReference>
<dbReference type="EMBL" id="CP042435">
    <property type="protein sequence ID" value="QEC69368.1"/>
    <property type="molecule type" value="Genomic_DNA"/>
</dbReference>
<dbReference type="GO" id="GO:0003677">
    <property type="term" value="F:DNA binding"/>
    <property type="evidence" value="ECO:0007669"/>
    <property type="project" value="InterPro"/>
</dbReference>
<evidence type="ECO:0000313" key="6">
    <source>
        <dbReference type="Proteomes" id="UP000321533"/>
    </source>
</evidence>
<dbReference type="GO" id="GO:0008270">
    <property type="term" value="F:zinc ion binding"/>
    <property type="evidence" value="ECO:0007669"/>
    <property type="project" value="UniProtKB-KW"/>
</dbReference>
<dbReference type="Proteomes" id="UP000321533">
    <property type="component" value="Chromosome"/>
</dbReference>
<protein>
    <submittedName>
        <fullName evidence="5">DNA primase</fullName>
    </submittedName>
</protein>
<gene>
    <name evidence="5" type="ORF">FRZ67_19415</name>
</gene>
<dbReference type="PANTHER" id="PTHR30313:SF2">
    <property type="entry name" value="DNA PRIMASE"/>
    <property type="match status" value="1"/>
</dbReference>
<dbReference type="KEGG" id="pgin:FRZ67_19415"/>
<dbReference type="InterPro" id="IPR050219">
    <property type="entry name" value="DnaG_primase"/>
</dbReference>
<evidence type="ECO:0000256" key="3">
    <source>
        <dbReference type="ARBA" id="ARBA00022833"/>
    </source>
</evidence>
<reference evidence="5 6" key="1">
    <citation type="journal article" date="2016" name="Int. J. Syst. Evol. Microbiol.">
        <title>Panacibacter ginsenosidivorans gen. nov., sp. nov., with ginsenoside converting activity isolated from soil of a ginseng field.</title>
        <authorList>
            <person name="Siddiqi M.Z."/>
            <person name="Muhammad Shafi S."/>
            <person name="Choi K.D."/>
            <person name="Im W.T."/>
        </authorList>
    </citation>
    <scope>NUCLEOTIDE SEQUENCE [LARGE SCALE GENOMIC DNA]</scope>
    <source>
        <strain evidence="5 6">Gsoil1550</strain>
    </source>
</reference>